<dbReference type="eggNOG" id="COG0304">
    <property type="taxonomic scope" value="Bacteria"/>
</dbReference>
<evidence type="ECO:0000259" key="1">
    <source>
        <dbReference type="Pfam" id="PF00109"/>
    </source>
</evidence>
<proteinExistence type="predicted"/>
<feature type="domain" description="Beta-ketoacyl synthase-like N-terminal" evidence="1">
    <location>
        <begin position="5"/>
        <end position="63"/>
    </location>
</feature>
<dbReference type="SUPFAM" id="SSF53901">
    <property type="entry name" value="Thiolase-like"/>
    <property type="match status" value="1"/>
</dbReference>
<dbReference type="GO" id="GO:0004315">
    <property type="term" value="F:3-oxoacyl-[acyl-carrier-protein] synthase activity"/>
    <property type="evidence" value="ECO:0007669"/>
    <property type="project" value="UniProtKB-EC"/>
</dbReference>
<dbReference type="KEGG" id="rsa:RSal33209_3096"/>
<reference evidence="3" key="1">
    <citation type="journal article" date="2008" name="J. Bacteriol.">
        <title>Genome sequence of the fish pathogen Renibacterium salmoninarum suggests reductive evolution away from an environmental Arthrobacter ancestor.</title>
        <authorList>
            <person name="Wiens G.D."/>
            <person name="Rockey D.D."/>
            <person name="Wu Z."/>
            <person name="Chang J."/>
            <person name="Levy R."/>
            <person name="Crane S."/>
            <person name="Chen D.S."/>
            <person name="Capri G.R."/>
            <person name="Burnett J.R."/>
            <person name="Sudheesh P.S."/>
            <person name="Schipma M.J."/>
            <person name="Burd H."/>
            <person name="Bhattacharyya A."/>
            <person name="Rhodes L.D."/>
            <person name="Kaul R."/>
            <person name="Strom M.S."/>
        </authorList>
    </citation>
    <scope>NUCLEOTIDE SEQUENCE [LARGE SCALE GENOMIC DNA]</scope>
    <source>
        <strain evidence="3">ATCC 33209 / DSM 20767 / JCM 11484 / NBRC 15589 / NCIMB 2235</strain>
    </source>
</reference>
<dbReference type="STRING" id="288705.RSal33209_3096"/>
<dbReference type="InterPro" id="IPR014030">
    <property type="entry name" value="Ketoacyl_synth_N"/>
</dbReference>
<evidence type="ECO:0000313" key="3">
    <source>
        <dbReference type="Proteomes" id="UP000002007"/>
    </source>
</evidence>
<dbReference type="EC" id="2.3.1.41" evidence="2"/>
<dbReference type="EMBL" id="CP000910">
    <property type="protein sequence ID" value="ABY24817.1"/>
    <property type="molecule type" value="Genomic_DNA"/>
</dbReference>
<keyword evidence="2" id="KW-0012">Acyltransferase</keyword>
<organism evidence="2 3">
    <name type="scientific">Renibacterium salmoninarum (strain ATCC 33209 / DSM 20767 / JCM 11484 / NBRC 15589 / NCIMB 2235)</name>
    <dbReference type="NCBI Taxonomy" id="288705"/>
    <lineage>
        <taxon>Bacteria</taxon>
        <taxon>Bacillati</taxon>
        <taxon>Actinomycetota</taxon>
        <taxon>Actinomycetes</taxon>
        <taxon>Micrococcales</taxon>
        <taxon>Micrococcaceae</taxon>
        <taxon>Renibacterium</taxon>
    </lineage>
</organism>
<dbReference type="AlphaFoldDB" id="A9WUE6"/>
<protein>
    <submittedName>
        <fullName evidence="2">3-oxoacyl-[acyl-carrier-protein] synthase</fullName>
        <ecNumber evidence="2">2.3.1.41</ecNumber>
    </submittedName>
</protein>
<keyword evidence="3" id="KW-1185">Reference proteome</keyword>
<dbReference type="HOGENOM" id="CLU_2668471_0_0_11"/>
<accession>A9WUE6</accession>
<dbReference type="Proteomes" id="UP000002007">
    <property type="component" value="Chromosome"/>
</dbReference>
<name>A9WUE6_RENSM</name>
<evidence type="ECO:0000313" key="2">
    <source>
        <dbReference type="EMBL" id="ABY24817.1"/>
    </source>
</evidence>
<dbReference type="InterPro" id="IPR016039">
    <property type="entry name" value="Thiolase-like"/>
</dbReference>
<dbReference type="Pfam" id="PF00109">
    <property type="entry name" value="ketoacyl-synt"/>
    <property type="match status" value="1"/>
</dbReference>
<keyword evidence="2" id="KW-0808">Transferase</keyword>
<sequence>MATHERVAITGLGAITPQGRSADQMWQNMRSGVPGVKKLDPTWAAELPVQIAGTVDAGFEESLSVREQRRLDRVE</sequence>
<dbReference type="Gene3D" id="3.40.47.10">
    <property type="match status" value="1"/>
</dbReference>
<gene>
    <name evidence="2" type="ordered locus">RSal33209_3096</name>
</gene>